<comment type="caution">
    <text evidence="2">The sequence shown here is derived from an EMBL/GenBank/DDBJ whole genome shotgun (WGS) entry which is preliminary data.</text>
</comment>
<sequence length="91" mass="10632">MSELTFLKALLYLPERVFGDKYDAMMVTAHENAVLNLDKRTSQFLELPYRKGAIVIDTKYAIDQRYFYVTLKIGEDKHNDFMPTANYVNNC</sequence>
<dbReference type="Proteomes" id="UP000663889">
    <property type="component" value="Unassembled WGS sequence"/>
</dbReference>
<dbReference type="Proteomes" id="UP000663874">
    <property type="component" value="Unassembled WGS sequence"/>
</dbReference>
<name>A0A819CQ29_9BILA</name>
<gene>
    <name evidence="2" type="ORF">FNK824_LOCUS16261</name>
    <name evidence="1" type="ORF">SEV965_LOCUS35918</name>
</gene>
<evidence type="ECO:0000313" key="2">
    <source>
        <dbReference type="EMBL" id="CAF3822752.1"/>
    </source>
</evidence>
<dbReference type="EMBL" id="CAJOBE010002444">
    <property type="protein sequence ID" value="CAF3822752.1"/>
    <property type="molecule type" value="Genomic_DNA"/>
</dbReference>
<evidence type="ECO:0000313" key="3">
    <source>
        <dbReference type="Proteomes" id="UP000663874"/>
    </source>
</evidence>
<dbReference type="EMBL" id="CAJNOU010006141">
    <property type="protein sequence ID" value="CAF1497944.1"/>
    <property type="molecule type" value="Genomic_DNA"/>
</dbReference>
<reference evidence="2" key="1">
    <citation type="submission" date="2021-02" db="EMBL/GenBank/DDBJ databases">
        <authorList>
            <person name="Nowell W R."/>
        </authorList>
    </citation>
    <scope>NUCLEOTIDE SEQUENCE</scope>
</reference>
<dbReference type="AlphaFoldDB" id="A0A819CQ29"/>
<evidence type="ECO:0000313" key="1">
    <source>
        <dbReference type="EMBL" id="CAF1497944.1"/>
    </source>
</evidence>
<protein>
    <submittedName>
        <fullName evidence="2">Uncharacterized protein</fullName>
    </submittedName>
</protein>
<proteinExistence type="predicted"/>
<accession>A0A819CQ29</accession>
<organism evidence="2 3">
    <name type="scientific">Rotaria sordida</name>
    <dbReference type="NCBI Taxonomy" id="392033"/>
    <lineage>
        <taxon>Eukaryota</taxon>
        <taxon>Metazoa</taxon>
        <taxon>Spiralia</taxon>
        <taxon>Gnathifera</taxon>
        <taxon>Rotifera</taxon>
        <taxon>Eurotatoria</taxon>
        <taxon>Bdelloidea</taxon>
        <taxon>Philodinida</taxon>
        <taxon>Philodinidae</taxon>
        <taxon>Rotaria</taxon>
    </lineage>
</organism>